<evidence type="ECO:0000256" key="1">
    <source>
        <dbReference type="SAM" id="MobiDB-lite"/>
    </source>
</evidence>
<gene>
    <name evidence="2" type="ORF">C0Z20_28400</name>
</gene>
<evidence type="ECO:0000313" key="2">
    <source>
        <dbReference type="EMBL" id="PMS31281.1"/>
    </source>
</evidence>
<proteinExistence type="predicted"/>
<dbReference type="AlphaFoldDB" id="A0A2N7WPK2"/>
<accession>A0A2N7WPK2</accession>
<dbReference type="PROSITE" id="PS51257">
    <property type="entry name" value="PROKAR_LIPOPROTEIN"/>
    <property type="match status" value="1"/>
</dbReference>
<feature type="region of interest" description="Disordered" evidence="1">
    <location>
        <begin position="40"/>
        <end position="62"/>
    </location>
</feature>
<keyword evidence="3" id="KW-1185">Reference proteome</keyword>
<dbReference type="Proteomes" id="UP000235777">
    <property type="component" value="Unassembled WGS sequence"/>
</dbReference>
<evidence type="ECO:0000313" key="3">
    <source>
        <dbReference type="Proteomes" id="UP000235777"/>
    </source>
</evidence>
<protein>
    <submittedName>
        <fullName evidence="2">Uncharacterized protein</fullName>
    </submittedName>
</protein>
<name>A0A2N7WPK2_9BURK</name>
<sequence length="62" mass="6244">MLGHLRALLSISFVIAVSGCTSGPPKPVLPEGLHRVPINRVSPDSSAAASSARPDAVIGGGR</sequence>
<reference evidence="2 3" key="1">
    <citation type="submission" date="2018-01" db="EMBL/GenBank/DDBJ databases">
        <title>Whole genome analyses suggest that Burkholderia sensu lato contains two further novel genera in the rhizoxinica-symbiotica group Mycetohabitans gen. nov., and Trinickia gen. nov.: implications for the evolution of diazotrophy and nodulation in the Burkholderiaceae.</title>
        <authorList>
            <person name="Estrada-de los Santos P."/>
            <person name="Palmer M."/>
            <person name="Chavez-Ramirez B."/>
            <person name="Beukes C."/>
            <person name="Steenkamp E.T."/>
            <person name="Hirsch A.M."/>
            <person name="Manyaka P."/>
            <person name="Maluk M."/>
            <person name="Lafos M."/>
            <person name="Crook M."/>
            <person name="Gross E."/>
            <person name="Simon M.F."/>
            <person name="Bueno dos Reis Junior F."/>
            <person name="Poole P.S."/>
            <person name="Venter S.N."/>
            <person name="James E.K."/>
        </authorList>
    </citation>
    <scope>NUCLEOTIDE SEQUENCE [LARGE SCALE GENOMIC DNA]</scope>
    <source>
        <strain evidence="2 3">JPY 581</strain>
    </source>
</reference>
<comment type="caution">
    <text evidence="2">The sequence shown here is derived from an EMBL/GenBank/DDBJ whole genome shotgun (WGS) entry which is preliminary data.</text>
</comment>
<dbReference type="EMBL" id="PNYC01000026">
    <property type="protein sequence ID" value="PMS31281.1"/>
    <property type="molecule type" value="Genomic_DNA"/>
</dbReference>
<organism evidence="2 3">
    <name type="scientific">Trinickia symbiotica</name>
    <dbReference type="NCBI Taxonomy" id="863227"/>
    <lineage>
        <taxon>Bacteria</taxon>
        <taxon>Pseudomonadati</taxon>
        <taxon>Pseudomonadota</taxon>
        <taxon>Betaproteobacteria</taxon>
        <taxon>Burkholderiales</taxon>
        <taxon>Burkholderiaceae</taxon>
        <taxon>Trinickia</taxon>
    </lineage>
</organism>